<dbReference type="GO" id="GO:0006891">
    <property type="term" value="P:intra-Golgi vesicle-mediated transport"/>
    <property type="evidence" value="ECO:0007669"/>
    <property type="project" value="InterPro"/>
</dbReference>
<reference evidence="4" key="1">
    <citation type="submission" date="2017-02" db="UniProtKB">
        <authorList>
            <consortium name="WormBaseParasite"/>
        </authorList>
    </citation>
    <scope>IDENTIFICATION</scope>
</reference>
<dbReference type="AlphaFoldDB" id="A0A0N5D7Z2"/>
<dbReference type="PANTHER" id="PTHR13228">
    <property type="entry name" value="CONSERVED OLIGOMERIC GOLGI COMPLEX COMPONENT 5"/>
    <property type="match status" value="1"/>
</dbReference>
<dbReference type="Proteomes" id="UP000276776">
    <property type="component" value="Unassembled WGS sequence"/>
</dbReference>
<evidence type="ECO:0000313" key="4">
    <source>
        <dbReference type="WBParaSite" id="TCLT_0000921101-mRNA-1"/>
    </source>
</evidence>
<feature type="domain" description="Transcription factor TFIIIC triple barrel" evidence="1">
    <location>
        <begin position="636"/>
        <end position="703"/>
    </location>
</feature>
<dbReference type="Pfam" id="PF10419">
    <property type="entry name" value="TFIIIC_sub6"/>
    <property type="match status" value="1"/>
</dbReference>
<dbReference type="EMBL" id="UYYF01004750">
    <property type="protein sequence ID" value="VDN06817.1"/>
    <property type="molecule type" value="Genomic_DNA"/>
</dbReference>
<dbReference type="Gene3D" id="2.60.40.4370">
    <property type="match status" value="1"/>
</dbReference>
<evidence type="ECO:0000259" key="1">
    <source>
        <dbReference type="Pfam" id="PF10419"/>
    </source>
</evidence>
<keyword evidence="3" id="KW-1185">Reference proteome</keyword>
<name>A0A0N5D7Z2_THECL</name>
<dbReference type="OMA" id="ESLPFWF"/>
<dbReference type="STRING" id="103827.A0A0N5D7Z2"/>
<proteinExistence type="predicted"/>
<protein>
    <submittedName>
        <fullName evidence="4">Conserved oligomeric Golgi complex subunit 5</fullName>
    </submittedName>
</protein>
<dbReference type="OrthoDB" id="18786at2759"/>
<reference evidence="2 3" key="2">
    <citation type="submission" date="2018-11" db="EMBL/GenBank/DDBJ databases">
        <authorList>
            <consortium name="Pathogen Informatics"/>
        </authorList>
    </citation>
    <scope>NUCLEOTIDE SEQUENCE [LARGE SCALE GENOMIC DNA]</scope>
</reference>
<organism evidence="4">
    <name type="scientific">Thelazia callipaeda</name>
    <name type="common">Oriental eyeworm</name>
    <name type="synonym">Parasitic nematode</name>
    <dbReference type="NCBI Taxonomy" id="103827"/>
    <lineage>
        <taxon>Eukaryota</taxon>
        <taxon>Metazoa</taxon>
        <taxon>Ecdysozoa</taxon>
        <taxon>Nematoda</taxon>
        <taxon>Chromadorea</taxon>
        <taxon>Rhabditida</taxon>
        <taxon>Spirurina</taxon>
        <taxon>Spiruromorpha</taxon>
        <taxon>Thelazioidea</taxon>
        <taxon>Thelaziidae</taxon>
        <taxon>Thelazia</taxon>
    </lineage>
</organism>
<sequence length="728" mass="83088">MEANLEDCIWGRFDWNEYIKELVGANRVDEEVLIEKINSVKESVGRQIRKAVEQHHPRLVEQASALQNLDRVQAAISHEMSHLTGKCEELCQRFQLQNENLRRATIRLEQLYLLRRVLSSANRCEQLVEKLKTTNELVKRSEIICELEAIKAEVICLKDLENTREMVLVTIPKLAVDARQSAATQLRSSLESLSVPLVSSCVRALKNLSSYDSEVNQILQENIRQLDSEFLQLSDSSVTVAKFLPQLINQIQMSLEQYSLLSVEVVSDFSEKLAFIISRRIPENAAYVPRFVQFLSKVLSAHPTKAIQPLDQSLQPLRRAILSHSLNRMFKTVEITFEENSLTDFPVENIDSAIKEELKDSNWDPKLRKEMEANVGKVLQLVAQKIEQHLSLDSCSLQMGERLSALQIENYTLISMAHTLALSWPSHSKPLIRISQQAEKALLDVARSSVFSILASMHKEELNEPSPYVKELCDYLRIFHLHAGYFLKFAGSDEVMTSFLNYVIELFLMNSSLLRPISFDNLCHVSSDLQYISDNGLSLFSTQPSLMLEIPQFVKAFRLSPEELSESESLPFWFVTQLLISMSEETLLSPHVSAGWTIEEYLRWSMEHGINDRLNFFSSLMHETKEVEKKDGDDDEWEEKIVVLEIIGLMDVDRAKQALNRGDCVIRRCETENPIVQIGSALFTAEWDGTVGTDMIFKVEDKKLCLAECADVRLKAEKALITSNDDNK</sequence>
<dbReference type="WBParaSite" id="TCLT_0000921101-mRNA-1">
    <property type="protein sequence ID" value="TCLT_0000921101-mRNA-1"/>
    <property type="gene ID" value="TCLT_0000921101"/>
</dbReference>
<dbReference type="GO" id="GO:0017119">
    <property type="term" value="C:Golgi transport complex"/>
    <property type="evidence" value="ECO:0007669"/>
    <property type="project" value="InterPro"/>
</dbReference>
<dbReference type="InterPro" id="IPR019465">
    <property type="entry name" value="Cog5"/>
</dbReference>
<dbReference type="PANTHER" id="PTHR13228:SF3">
    <property type="entry name" value="CONSERVED OLIGOMERIC GOLGI COMPLEX SUBUNIT 5"/>
    <property type="match status" value="1"/>
</dbReference>
<accession>A0A0N5D7Z2</accession>
<evidence type="ECO:0000313" key="3">
    <source>
        <dbReference type="Proteomes" id="UP000276776"/>
    </source>
</evidence>
<evidence type="ECO:0000313" key="2">
    <source>
        <dbReference type="EMBL" id="VDN06817.1"/>
    </source>
</evidence>
<dbReference type="InterPro" id="IPR019481">
    <property type="entry name" value="TFIIIC_triple_barrel"/>
</dbReference>
<gene>
    <name evidence="2" type="ORF">TCLT_LOCUS9200</name>
</gene>